<protein>
    <submittedName>
        <fullName evidence="1">Uncharacterized protein</fullName>
    </submittedName>
</protein>
<keyword evidence="2" id="KW-1185">Reference proteome</keyword>
<organism evidence="1 2">
    <name type="scientific">Caerostris darwini</name>
    <dbReference type="NCBI Taxonomy" id="1538125"/>
    <lineage>
        <taxon>Eukaryota</taxon>
        <taxon>Metazoa</taxon>
        <taxon>Ecdysozoa</taxon>
        <taxon>Arthropoda</taxon>
        <taxon>Chelicerata</taxon>
        <taxon>Arachnida</taxon>
        <taxon>Araneae</taxon>
        <taxon>Araneomorphae</taxon>
        <taxon>Entelegynae</taxon>
        <taxon>Araneoidea</taxon>
        <taxon>Araneidae</taxon>
        <taxon>Caerostris</taxon>
    </lineage>
</organism>
<gene>
    <name evidence="1" type="ORF">CDAR_577461</name>
</gene>
<evidence type="ECO:0000313" key="1">
    <source>
        <dbReference type="EMBL" id="GIX82356.1"/>
    </source>
</evidence>
<sequence length="71" mass="8207">PDGPPTAVKAEAIGPDALRISWEVEKAAKYAEAQMLRGFVRFPKVFLLAFVEKQMSRKRNKFQWIVKKFHC</sequence>
<name>A0AAV4NEI0_9ARAC</name>
<evidence type="ECO:0000313" key="2">
    <source>
        <dbReference type="Proteomes" id="UP001054837"/>
    </source>
</evidence>
<dbReference type="Proteomes" id="UP001054837">
    <property type="component" value="Unassembled WGS sequence"/>
</dbReference>
<proteinExistence type="predicted"/>
<dbReference type="AlphaFoldDB" id="A0AAV4NEI0"/>
<accession>A0AAV4NEI0</accession>
<dbReference type="EMBL" id="BPLQ01001508">
    <property type="protein sequence ID" value="GIX82356.1"/>
    <property type="molecule type" value="Genomic_DNA"/>
</dbReference>
<comment type="caution">
    <text evidence="1">The sequence shown here is derived from an EMBL/GenBank/DDBJ whole genome shotgun (WGS) entry which is preliminary data.</text>
</comment>
<reference evidence="1 2" key="1">
    <citation type="submission" date="2021-06" db="EMBL/GenBank/DDBJ databases">
        <title>Caerostris darwini draft genome.</title>
        <authorList>
            <person name="Kono N."/>
            <person name="Arakawa K."/>
        </authorList>
    </citation>
    <scope>NUCLEOTIDE SEQUENCE [LARGE SCALE GENOMIC DNA]</scope>
</reference>
<feature type="non-terminal residue" evidence="1">
    <location>
        <position position="1"/>
    </location>
</feature>